<gene>
    <name evidence="3" type="ORF">DL238_03065</name>
</gene>
<dbReference type="CDD" id="cd00165">
    <property type="entry name" value="S4"/>
    <property type="match status" value="1"/>
</dbReference>
<feature type="domain" description="RNA-binding S4" evidence="2">
    <location>
        <begin position="1"/>
        <end position="65"/>
    </location>
</feature>
<evidence type="ECO:0000313" key="4">
    <source>
        <dbReference type="Proteomes" id="UP000254101"/>
    </source>
</evidence>
<sequence length="103" mass="11291">MRLDLALCRLRFVRTRSAARRLVESGYLRLNGQRVERVARAVAPGDVLTIPRGQGVVVIRIESLPERRGPPCEALSCYSLLDRQGSDPLAAPPETNGAQGTRP</sequence>
<evidence type="ECO:0000259" key="2">
    <source>
        <dbReference type="SMART" id="SM00363"/>
    </source>
</evidence>
<keyword evidence="4" id="KW-1185">Reference proteome</keyword>
<dbReference type="SUPFAM" id="SSF55174">
    <property type="entry name" value="Alpha-L RNA-binding motif"/>
    <property type="match status" value="1"/>
</dbReference>
<organism evidence="3 4">
    <name type="scientific">Alteriqipengyuania lutimaris</name>
    <dbReference type="NCBI Taxonomy" id="1538146"/>
    <lineage>
        <taxon>Bacteria</taxon>
        <taxon>Pseudomonadati</taxon>
        <taxon>Pseudomonadota</taxon>
        <taxon>Alphaproteobacteria</taxon>
        <taxon>Sphingomonadales</taxon>
        <taxon>Erythrobacteraceae</taxon>
        <taxon>Alteriqipengyuania</taxon>
    </lineage>
</organism>
<keyword evidence="1" id="KW-0694">RNA-binding</keyword>
<dbReference type="Gene3D" id="3.10.290.10">
    <property type="entry name" value="RNA-binding S4 domain"/>
    <property type="match status" value="1"/>
</dbReference>
<proteinExistence type="predicted"/>
<dbReference type="OrthoDB" id="9797176at2"/>
<dbReference type="InterPro" id="IPR002942">
    <property type="entry name" value="S4_RNA-bd"/>
</dbReference>
<evidence type="ECO:0000256" key="1">
    <source>
        <dbReference type="PROSITE-ProRule" id="PRU00182"/>
    </source>
</evidence>
<dbReference type="AlphaFoldDB" id="A0A395LIC6"/>
<dbReference type="Pfam" id="PF01479">
    <property type="entry name" value="S4"/>
    <property type="match status" value="1"/>
</dbReference>
<dbReference type="PROSITE" id="PS50889">
    <property type="entry name" value="S4"/>
    <property type="match status" value="1"/>
</dbReference>
<dbReference type="InterPro" id="IPR036986">
    <property type="entry name" value="S4_RNA-bd_sf"/>
</dbReference>
<dbReference type="SMART" id="SM00363">
    <property type="entry name" value="S4"/>
    <property type="match status" value="1"/>
</dbReference>
<comment type="caution">
    <text evidence="3">The sequence shown here is derived from an EMBL/GenBank/DDBJ whole genome shotgun (WGS) entry which is preliminary data.</text>
</comment>
<evidence type="ECO:0000313" key="3">
    <source>
        <dbReference type="EMBL" id="RDS76683.1"/>
    </source>
</evidence>
<dbReference type="EMBL" id="QRBB01000001">
    <property type="protein sequence ID" value="RDS76683.1"/>
    <property type="molecule type" value="Genomic_DNA"/>
</dbReference>
<accession>A0A395LIC6</accession>
<name>A0A395LIC6_9SPHN</name>
<dbReference type="RefSeq" id="WP_115490908.1">
    <property type="nucleotide sequence ID" value="NZ_JACHWW010000001.1"/>
</dbReference>
<dbReference type="GO" id="GO:0003723">
    <property type="term" value="F:RNA binding"/>
    <property type="evidence" value="ECO:0007669"/>
    <property type="project" value="UniProtKB-KW"/>
</dbReference>
<dbReference type="Proteomes" id="UP000254101">
    <property type="component" value="Unassembled WGS sequence"/>
</dbReference>
<reference evidence="3 4" key="1">
    <citation type="submission" date="2018-07" db="EMBL/GenBank/DDBJ databases">
        <title>Erythrobacter nanhaiensis sp. nov., a novel member of the genus Erythrobacter isolated from the South China Sea.</title>
        <authorList>
            <person name="Chen X."/>
            <person name="Liu J."/>
        </authorList>
    </citation>
    <scope>NUCLEOTIDE SEQUENCE [LARGE SCALE GENOMIC DNA]</scope>
    <source>
        <strain evidence="3 4">S-5</strain>
    </source>
</reference>
<protein>
    <submittedName>
        <fullName evidence="3">RNA-binding S4 domain-containing protein</fullName>
    </submittedName>
</protein>